<sequence length="150" mass="16189">MTEEADRRAAELAELTADVVAAFVSNNSVPVAGLPDLIASVHSSLSNLSQPTIVEQRPLVPAVNPKKSVTPDFITCLEDGKKFKSFKRHLATHHGMTPAEFRSKWDLPGDYLMTAPNYAAQRSELAKSIGLGRKAAAPVEKVPAKRKAKA</sequence>
<dbReference type="Pfam" id="PF05443">
    <property type="entry name" value="ROS_MUCR"/>
    <property type="match status" value="1"/>
</dbReference>
<accession>A0A2P9AUQ9</accession>
<gene>
    <name evidence="2" type="primary">mucR</name>
    <name evidence="2" type="ORF">BQ8482_550004</name>
</gene>
<dbReference type="InterPro" id="IPR041920">
    <property type="entry name" value="ROS/MUCR_sf"/>
</dbReference>
<evidence type="ECO:0000256" key="1">
    <source>
        <dbReference type="ARBA" id="ARBA00007031"/>
    </source>
</evidence>
<dbReference type="InterPro" id="IPR008807">
    <property type="entry name" value="ROS_MUCR"/>
</dbReference>
<reference evidence="3" key="1">
    <citation type="submission" date="2016-12" db="EMBL/GenBank/DDBJ databases">
        <authorList>
            <person name="Brunel B."/>
        </authorList>
    </citation>
    <scope>NUCLEOTIDE SEQUENCE [LARGE SCALE GENOMIC DNA]</scope>
</reference>
<dbReference type="RefSeq" id="WP_123151241.1">
    <property type="nucleotide sequence ID" value="NZ_FUIG01000065.1"/>
</dbReference>
<dbReference type="Gene3D" id="1.10.10.1550">
    <property type="entry name" value="ROS/MUCR transcriptional regulator protein"/>
    <property type="match status" value="1"/>
</dbReference>
<evidence type="ECO:0000313" key="2">
    <source>
        <dbReference type="EMBL" id="SJM34902.1"/>
    </source>
</evidence>
<name>A0A2P9AUQ9_9HYPH</name>
<dbReference type="AlphaFoldDB" id="A0A2P9AUQ9"/>
<dbReference type="GO" id="GO:0008270">
    <property type="term" value="F:zinc ion binding"/>
    <property type="evidence" value="ECO:0007669"/>
    <property type="project" value="InterPro"/>
</dbReference>
<evidence type="ECO:0000313" key="3">
    <source>
        <dbReference type="Proteomes" id="UP000245698"/>
    </source>
</evidence>
<dbReference type="GO" id="GO:0003677">
    <property type="term" value="F:DNA binding"/>
    <property type="evidence" value="ECO:0007669"/>
    <property type="project" value="InterPro"/>
</dbReference>
<dbReference type="EMBL" id="FUIG01000065">
    <property type="protein sequence ID" value="SJM34902.1"/>
    <property type="molecule type" value="Genomic_DNA"/>
</dbReference>
<dbReference type="Proteomes" id="UP000245698">
    <property type="component" value="Unassembled WGS sequence"/>
</dbReference>
<protein>
    <submittedName>
        <fullName evidence="2">Transcriptional regulatory protein MucR</fullName>
    </submittedName>
</protein>
<comment type="similarity">
    <text evidence="1">Belongs to the ros/MucR family.</text>
</comment>
<keyword evidence="3" id="KW-1185">Reference proteome</keyword>
<proteinExistence type="inferred from homology"/>
<organism evidence="2 3">
    <name type="scientific">Mesorhizobium delmotii</name>
    <dbReference type="NCBI Taxonomy" id="1631247"/>
    <lineage>
        <taxon>Bacteria</taxon>
        <taxon>Pseudomonadati</taxon>
        <taxon>Pseudomonadota</taxon>
        <taxon>Alphaproteobacteria</taxon>
        <taxon>Hyphomicrobiales</taxon>
        <taxon>Phyllobacteriaceae</taxon>
        <taxon>Mesorhizobium</taxon>
    </lineage>
</organism>
<dbReference type="GO" id="GO:0006355">
    <property type="term" value="P:regulation of DNA-templated transcription"/>
    <property type="evidence" value="ECO:0007669"/>
    <property type="project" value="InterPro"/>
</dbReference>